<evidence type="ECO:0000256" key="1">
    <source>
        <dbReference type="SAM" id="Coils"/>
    </source>
</evidence>
<dbReference type="Gene3D" id="1.10.287.1490">
    <property type="match status" value="1"/>
</dbReference>
<dbReference type="InterPro" id="IPR008636">
    <property type="entry name" value="Hook_C"/>
</dbReference>
<evidence type="ECO:0000313" key="4">
    <source>
        <dbReference type="Proteomes" id="UP000070444"/>
    </source>
</evidence>
<feature type="non-terminal residue" evidence="3">
    <location>
        <position position="152"/>
    </location>
</feature>
<dbReference type="OrthoDB" id="49395at2759"/>
<reference evidence="3 4" key="1">
    <citation type="journal article" date="2015" name="Genome Biol. Evol.">
        <title>Phylogenomic analyses indicate that early fungi evolved digesting cell walls of algal ancestors of land plants.</title>
        <authorList>
            <person name="Chang Y."/>
            <person name="Wang S."/>
            <person name="Sekimoto S."/>
            <person name="Aerts A.L."/>
            <person name="Choi C."/>
            <person name="Clum A."/>
            <person name="LaButti K.M."/>
            <person name="Lindquist E.A."/>
            <person name="Yee Ngan C."/>
            <person name="Ohm R.A."/>
            <person name="Salamov A.A."/>
            <person name="Grigoriev I.V."/>
            <person name="Spatafora J.W."/>
            <person name="Berbee M.L."/>
        </authorList>
    </citation>
    <scope>NUCLEOTIDE SEQUENCE [LARGE SCALE GENOMIC DNA]</scope>
    <source>
        <strain evidence="3 4">NRRL 28638</strain>
    </source>
</reference>
<keyword evidence="4" id="KW-1185">Reference proteome</keyword>
<dbReference type="GO" id="GO:0008017">
    <property type="term" value="F:microtubule binding"/>
    <property type="evidence" value="ECO:0007669"/>
    <property type="project" value="InterPro"/>
</dbReference>
<protein>
    <recommendedName>
        <fullName evidence="2">Hook C-terminal domain-containing protein</fullName>
    </recommendedName>
</protein>
<feature type="domain" description="Hook C-terminal" evidence="2">
    <location>
        <begin position="4"/>
        <end position="151"/>
    </location>
</feature>
<evidence type="ECO:0000313" key="3">
    <source>
        <dbReference type="EMBL" id="KXN68013.1"/>
    </source>
</evidence>
<keyword evidence="1" id="KW-0175">Coiled coil</keyword>
<accession>A0A137NYW1</accession>
<dbReference type="Pfam" id="PF05622">
    <property type="entry name" value="HOOK"/>
    <property type="match status" value="1"/>
</dbReference>
<organism evidence="3 4">
    <name type="scientific">Conidiobolus coronatus (strain ATCC 28846 / CBS 209.66 / NRRL 28638)</name>
    <name type="common">Delacroixia coronata</name>
    <dbReference type="NCBI Taxonomy" id="796925"/>
    <lineage>
        <taxon>Eukaryota</taxon>
        <taxon>Fungi</taxon>
        <taxon>Fungi incertae sedis</taxon>
        <taxon>Zoopagomycota</taxon>
        <taxon>Entomophthoromycotina</taxon>
        <taxon>Entomophthoromycetes</taxon>
        <taxon>Entomophthorales</taxon>
        <taxon>Ancylistaceae</taxon>
        <taxon>Conidiobolus</taxon>
    </lineage>
</organism>
<dbReference type="STRING" id="796925.A0A137NYW1"/>
<name>A0A137NYW1_CONC2</name>
<gene>
    <name evidence="3" type="ORF">CONCODRAFT_42209</name>
</gene>
<dbReference type="GO" id="GO:0031122">
    <property type="term" value="P:cytoplasmic microtubule organization"/>
    <property type="evidence" value="ECO:0007669"/>
    <property type="project" value="InterPro"/>
</dbReference>
<feature type="coiled-coil region" evidence="1">
    <location>
        <begin position="9"/>
        <end position="146"/>
    </location>
</feature>
<dbReference type="Proteomes" id="UP000070444">
    <property type="component" value="Unassembled WGS sequence"/>
</dbReference>
<proteinExistence type="predicted"/>
<sequence>METALRHEVDQIRLELEHSETQRHELESQLQVQQLTCQELSYQVDQMRETVEGVPQLHDLQRENKVLSEKIAKAENTLDKYKRKLEEIGELKRHNKVLEEQVYELTQKNSQLEDDYRRVNSFKSLMESYREKVSELESKGAVLETQLAKAEF</sequence>
<dbReference type="AlphaFoldDB" id="A0A137NYW1"/>
<dbReference type="EMBL" id="KQ964600">
    <property type="protein sequence ID" value="KXN68013.1"/>
    <property type="molecule type" value="Genomic_DNA"/>
</dbReference>
<evidence type="ECO:0000259" key="2">
    <source>
        <dbReference type="Pfam" id="PF05622"/>
    </source>
</evidence>